<evidence type="ECO:0000313" key="7">
    <source>
        <dbReference type="Proteomes" id="UP001168877"/>
    </source>
</evidence>
<keyword evidence="3" id="KW-0539">Nucleus</keyword>
<evidence type="ECO:0000313" key="6">
    <source>
        <dbReference type="EMBL" id="KAK0607364.1"/>
    </source>
</evidence>
<keyword evidence="7" id="KW-1185">Reference proteome</keyword>
<dbReference type="Pfam" id="PF16589">
    <property type="entry name" value="BRCT_2"/>
    <property type="match status" value="1"/>
</dbReference>
<dbReference type="SUPFAM" id="SSF52113">
    <property type="entry name" value="BRCT domain"/>
    <property type="match status" value="1"/>
</dbReference>
<feature type="compositionally biased region" description="Polar residues" evidence="4">
    <location>
        <begin position="29"/>
        <end position="40"/>
    </location>
</feature>
<dbReference type="PROSITE" id="PS50172">
    <property type="entry name" value="BRCT"/>
    <property type="match status" value="1"/>
</dbReference>
<dbReference type="EMBL" id="JAUESC010000001">
    <property type="protein sequence ID" value="KAK0607364.1"/>
    <property type="molecule type" value="Genomic_DNA"/>
</dbReference>
<feature type="region of interest" description="Disordered" evidence="4">
    <location>
        <begin position="770"/>
        <end position="837"/>
    </location>
</feature>
<dbReference type="CDD" id="cd17744">
    <property type="entry name" value="BRCT_MDC1_rpt1"/>
    <property type="match status" value="1"/>
</dbReference>
<feature type="domain" description="BRCT" evidence="5">
    <location>
        <begin position="947"/>
        <end position="1036"/>
    </location>
</feature>
<dbReference type="GO" id="GO:0005634">
    <property type="term" value="C:nucleus"/>
    <property type="evidence" value="ECO:0007669"/>
    <property type="project" value="UniProtKB-SubCell"/>
</dbReference>
<feature type="region of interest" description="Disordered" evidence="4">
    <location>
        <begin position="574"/>
        <end position="640"/>
    </location>
</feature>
<feature type="compositionally biased region" description="Polar residues" evidence="4">
    <location>
        <begin position="776"/>
        <end position="788"/>
    </location>
</feature>
<feature type="compositionally biased region" description="Polar residues" evidence="4">
    <location>
        <begin position="617"/>
        <end position="627"/>
    </location>
</feature>
<protein>
    <recommendedName>
        <fullName evidence="5">BRCT domain-containing protein</fullName>
    </recommendedName>
</protein>
<dbReference type="PANTHER" id="PTHR23196:SF1">
    <property type="entry name" value="PAX-INTERACTING PROTEIN 1"/>
    <property type="match status" value="1"/>
</dbReference>
<feature type="compositionally biased region" description="Basic and acidic residues" evidence="4">
    <location>
        <begin position="790"/>
        <end position="801"/>
    </location>
</feature>
<evidence type="ECO:0000256" key="4">
    <source>
        <dbReference type="SAM" id="MobiDB-lite"/>
    </source>
</evidence>
<dbReference type="Proteomes" id="UP001168877">
    <property type="component" value="Unassembled WGS sequence"/>
</dbReference>
<dbReference type="InterPro" id="IPR051579">
    <property type="entry name" value="DDR_Transcriptional_Reg"/>
</dbReference>
<feature type="compositionally biased region" description="Polar residues" evidence="4">
    <location>
        <begin position="599"/>
        <end position="609"/>
    </location>
</feature>
<feature type="region of interest" description="Disordered" evidence="4">
    <location>
        <begin position="712"/>
        <end position="732"/>
    </location>
</feature>
<comment type="subcellular location">
    <subcellularLocation>
        <location evidence="1">Nucleus</location>
    </subcellularLocation>
</comment>
<gene>
    <name evidence="6" type="ORF">LWI29_013875</name>
</gene>
<dbReference type="Pfam" id="PF16770">
    <property type="entry name" value="RTT107_BRCT_5"/>
    <property type="match status" value="1"/>
</dbReference>
<accession>A0AA39TPE5</accession>
<evidence type="ECO:0000256" key="1">
    <source>
        <dbReference type="ARBA" id="ARBA00004123"/>
    </source>
</evidence>
<reference evidence="6" key="1">
    <citation type="journal article" date="2022" name="Plant J.">
        <title>Strategies of tolerance reflected in two North American maple genomes.</title>
        <authorList>
            <person name="McEvoy S.L."/>
            <person name="Sezen U.U."/>
            <person name="Trouern-Trend A."/>
            <person name="McMahon S.M."/>
            <person name="Schaberg P.G."/>
            <person name="Yang J."/>
            <person name="Wegrzyn J.L."/>
            <person name="Swenson N.G."/>
        </authorList>
    </citation>
    <scope>NUCLEOTIDE SEQUENCE</scope>
    <source>
        <strain evidence="6">NS2018</strain>
    </source>
</reference>
<comment type="caution">
    <text evidence="6">The sequence shown here is derived from an EMBL/GenBank/DDBJ whole genome shotgun (WGS) entry which is preliminary data.</text>
</comment>
<reference evidence="6" key="2">
    <citation type="submission" date="2023-06" db="EMBL/GenBank/DDBJ databases">
        <authorList>
            <person name="Swenson N.G."/>
            <person name="Wegrzyn J.L."/>
            <person name="Mcevoy S.L."/>
        </authorList>
    </citation>
    <scope>NUCLEOTIDE SEQUENCE</scope>
    <source>
        <strain evidence="6">NS2018</strain>
        <tissue evidence="6">Leaf</tissue>
    </source>
</reference>
<proteinExistence type="predicted"/>
<evidence type="ECO:0000256" key="2">
    <source>
        <dbReference type="ARBA" id="ARBA00022763"/>
    </source>
</evidence>
<evidence type="ECO:0000256" key="3">
    <source>
        <dbReference type="ARBA" id="ARBA00023242"/>
    </source>
</evidence>
<keyword evidence="2" id="KW-0227">DNA damage</keyword>
<name>A0AA39TPE5_ACESA</name>
<dbReference type="InterPro" id="IPR036420">
    <property type="entry name" value="BRCT_dom_sf"/>
</dbReference>
<dbReference type="SMART" id="SM00292">
    <property type="entry name" value="BRCT"/>
    <property type="match status" value="2"/>
</dbReference>
<dbReference type="Gene3D" id="3.40.50.10190">
    <property type="entry name" value="BRCT domain"/>
    <property type="match status" value="2"/>
</dbReference>
<dbReference type="PANTHER" id="PTHR23196">
    <property type="entry name" value="PAX TRANSCRIPTION ACTIVATION DOMAIN INTERACTING PROTEIN"/>
    <property type="match status" value="1"/>
</dbReference>
<dbReference type="AlphaFoldDB" id="A0AA39TPE5"/>
<feature type="region of interest" description="Disordered" evidence="4">
    <location>
        <begin position="860"/>
        <end position="879"/>
    </location>
</feature>
<sequence>MGSLGDGDDRNEPIKTNPCVYPPDMETQPFDSQFSPSSLPGENVEDGEAGELHFDDTVPVEDEYETQVLNFGGETQVLDFGGETQVLDFDGETQLLDFDGEIQVLDFDGETQLLDFDGETQVLDYLDGYDDEGTQLLDVFDEEDDDDCKSERSDRTEVLDDVDDIGIDDTTRRGNAKSLENEKIQCFSVCEQGDKGLIERPDALSGECCNTGHSGLHVSPATPVGQCIQETAPGSGPRFTSIRAASLRAFGLAARSRALKGIDSDSCSVSTSGLSSEQHTIRDNELKLKVMEEVDQALDLGKDIDKEKGLRNENKCKSSSTVRKLFSEDSFSEDKEPPYNSNNINGGEDLLQLPVHDGELAGLSYIDSQEPGELSQADALNFVEMFIEKNIFDVFDHEVDRGKSTGGKSKPVSTVIGPQSLAKKANDRNTVGETRIFDWDDTRENDGGGEIFCRKKQEFFGQRSLTEPKPRKRKLNVYKDNEERVGVHDKMVQSDSRITLHDIKKNEKKAPEAEMKIKKSLVSQLGEQFNIDSPRRQLEAEVANNDVPEMLSVGPDTQMAAEAMEALICGEGIANHDVSGPESESNVSPEGSLRGNCKNRVSSNKPSSQKRVRFSDGVTTRQSTRMKSTGAKLRKDSSVSLVKPSKNIRIECDNDLATSNMKRAKSSAEGHITTKRSKNVNKVPSKIVKQGKAHGTSKPKEVNRCLRTAAQTGGHSIKKQNSNEGVSTLTPISSRTRHSVLVNQLRRAEHALDENIAASTDVEASELLHAKKKSKVNSPKLASNQSGELENGKPNKPEELYPKLTSMSNGVDALRYPKRRRSGRNLPGQDNGFDKLDAQSKPDFVQVKTVKCSGRKTVADPSPYAKNAETDGSLDKSPINKYKASDSSYTSPGNCMTPVNAASPVCMGNEYYKQSCKKNLLRSGLLKEISSLSATEPNPISPPKDLRKRKDMAEVRVLFSNHLDEDTIKQQKKILARLGASEATSITDATHFITDNFVRTRNMLEAIASGKPVVTPLWLESIGQVKIHMDEEAFVLRDSKKEKDFGFSMPVSLARARKHPLLQGLRVLITPNTKPGKETISRLVTAVHGQAIERMGRSALKDGKVPDDLLILSCEEDYEICEPFLEKGVAIYSSELLLNGIVTQKLEYERHRLFADHVKQTRSTIWLKKDGRKFHPVTNRR</sequence>
<dbReference type="CDD" id="cd18432">
    <property type="entry name" value="BRCT_PAXIP1_rpt6_like"/>
    <property type="match status" value="1"/>
</dbReference>
<organism evidence="6 7">
    <name type="scientific">Acer saccharum</name>
    <name type="common">Sugar maple</name>
    <dbReference type="NCBI Taxonomy" id="4024"/>
    <lineage>
        <taxon>Eukaryota</taxon>
        <taxon>Viridiplantae</taxon>
        <taxon>Streptophyta</taxon>
        <taxon>Embryophyta</taxon>
        <taxon>Tracheophyta</taxon>
        <taxon>Spermatophyta</taxon>
        <taxon>Magnoliopsida</taxon>
        <taxon>eudicotyledons</taxon>
        <taxon>Gunneridae</taxon>
        <taxon>Pentapetalae</taxon>
        <taxon>rosids</taxon>
        <taxon>malvids</taxon>
        <taxon>Sapindales</taxon>
        <taxon>Sapindaceae</taxon>
        <taxon>Hippocastanoideae</taxon>
        <taxon>Acereae</taxon>
        <taxon>Acer</taxon>
    </lineage>
</organism>
<dbReference type="InterPro" id="IPR001357">
    <property type="entry name" value="BRCT_dom"/>
</dbReference>
<evidence type="ECO:0000259" key="5">
    <source>
        <dbReference type="PROSITE" id="PS50172"/>
    </source>
</evidence>
<feature type="region of interest" description="Disordered" evidence="4">
    <location>
        <begin position="1"/>
        <end position="48"/>
    </location>
</feature>
<dbReference type="GO" id="GO:0006974">
    <property type="term" value="P:DNA damage response"/>
    <property type="evidence" value="ECO:0007669"/>
    <property type="project" value="UniProtKB-KW"/>
</dbReference>